<comment type="caution">
    <text evidence="1">The sequence shown here is derived from an EMBL/GenBank/DDBJ whole genome shotgun (WGS) entry which is preliminary data.</text>
</comment>
<reference evidence="1" key="2">
    <citation type="journal article" date="2021" name="PeerJ">
        <title>Extensive microbial diversity within the chicken gut microbiome revealed by metagenomics and culture.</title>
        <authorList>
            <person name="Gilroy R."/>
            <person name="Ravi A."/>
            <person name="Getino M."/>
            <person name="Pursley I."/>
            <person name="Horton D.L."/>
            <person name="Alikhan N.F."/>
            <person name="Baker D."/>
            <person name="Gharbi K."/>
            <person name="Hall N."/>
            <person name="Watson M."/>
            <person name="Adriaenssens E.M."/>
            <person name="Foster-Nyarko E."/>
            <person name="Jarju S."/>
            <person name="Secka A."/>
            <person name="Antonio M."/>
            <person name="Oren A."/>
            <person name="Chaudhuri R.R."/>
            <person name="La Ragione R."/>
            <person name="Hildebrand F."/>
            <person name="Pallen M.J."/>
        </authorList>
    </citation>
    <scope>NUCLEOTIDE SEQUENCE</scope>
    <source>
        <strain evidence="1">17213</strain>
    </source>
</reference>
<dbReference type="EMBL" id="JADINH010000030">
    <property type="protein sequence ID" value="MBO8415139.1"/>
    <property type="molecule type" value="Genomic_DNA"/>
</dbReference>
<dbReference type="Proteomes" id="UP000823631">
    <property type="component" value="Unassembled WGS sequence"/>
</dbReference>
<protein>
    <submittedName>
        <fullName evidence="1">Uncharacterized protein</fullName>
    </submittedName>
</protein>
<reference evidence="1" key="1">
    <citation type="submission" date="2020-10" db="EMBL/GenBank/DDBJ databases">
        <authorList>
            <person name="Gilroy R."/>
        </authorList>
    </citation>
    <scope>NUCLEOTIDE SEQUENCE</scope>
    <source>
        <strain evidence="1">17213</strain>
    </source>
</reference>
<evidence type="ECO:0000313" key="1">
    <source>
        <dbReference type="EMBL" id="MBO8415139.1"/>
    </source>
</evidence>
<gene>
    <name evidence="1" type="ORF">IAB19_02005</name>
</gene>
<sequence>MLPKPLPTHSKEAHCNDPQTNEEWEEYFADRRKLDKPVSMKDQYAIANKMLVTNMPSTLSSFRAITK</sequence>
<accession>A0A9D9DB64</accession>
<name>A0A9D9DB64_9GAMM</name>
<organism evidence="1 2">
    <name type="scientific">Candidatus Avisuccinivibrio stercorigallinarum</name>
    <dbReference type="NCBI Taxonomy" id="2840704"/>
    <lineage>
        <taxon>Bacteria</taxon>
        <taxon>Pseudomonadati</taxon>
        <taxon>Pseudomonadota</taxon>
        <taxon>Gammaproteobacteria</taxon>
        <taxon>Aeromonadales</taxon>
        <taxon>Succinivibrionaceae</taxon>
        <taxon>Succinivibrionaceae incertae sedis</taxon>
        <taxon>Candidatus Avisuccinivibrio</taxon>
    </lineage>
</organism>
<dbReference type="AlphaFoldDB" id="A0A9D9DB64"/>
<evidence type="ECO:0000313" key="2">
    <source>
        <dbReference type="Proteomes" id="UP000823631"/>
    </source>
</evidence>
<proteinExistence type="predicted"/>